<dbReference type="PANTHER" id="PTHR34107:SF4">
    <property type="entry name" value="SLL1222 PROTEIN"/>
    <property type="match status" value="1"/>
</dbReference>
<dbReference type="PANTHER" id="PTHR34107">
    <property type="entry name" value="SLL0198 PROTEIN-RELATED"/>
    <property type="match status" value="1"/>
</dbReference>
<dbReference type="Gene3D" id="3.90.1570.10">
    <property type="entry name" value="tt1808, chain A"/>
    <property type="match status" value="1"/>
</dbReference>
<evidence type="ECO:0000313" key="2">
    <source>
        <dbReference type="EMBL" id="SHE29223.1"/>
    </source>
</evidence>
<dbReference type="EMBL" id="FQUW01000004">
    <property type="protein sequence ID" value="SHE29223.1"/>
    <property type="molecule type" value="Genomic_DNA"/>
</dbReference>
<feature type="domain" description="Putative restriction endonuclease" evidence="1">
    <location>
        <begin position="16"/>
        <end position="182"/>
    </location>
</feature>
<dbReference type="Pfam" id="PF05685">
    <property type="entry name" value="Uma2"/>
    <property type="match status" value="1"/>
</dbReference>
<dbReference type="GO" id="GO:0004519">
    <property type="term" value="F:endonuclease activity"/>
    <property type="evidence" value="ECO:0007669"/>
    <property type="project" value="UniProtKB-KW"/>
</dbReference>
<dbReference type="Proteomes" id="UP000184196">
    <property type="component" value="Unassembled WGS sequence"/>
</dbReference>
<dbReference type="RefSeq" id="WP_073162332.1">
    <property type="nucleotide sequence ID" value="NZ_FQUW01000004.1"/>
</dbReference>
<dbReference type="InterPro" id="IPR011335">
    <property type="entry name" value="Restrct_endonuc-II-like"/>
</dbReference>
<gene>
    <name evidence="2" type="ORF">SAMN02745218_00059</name>
</gene>
<dbReference type="InterPro" id="IPR008538">
    <property type="entry name" value="Uma2"/>
</dbReference>
<sequence length="187" mass="21025">MSIPTPPAGKIILTYEDYLDLPDDGNRYEILEGVLHVTPSPTTRHQRVSRNLQRIIDAHVLEHDLGEVFYAPLDVILSNISITQPDLIFVSHARAEIITEKNIAGAPDLVVEILSPHTSRRDKITKAHVYALYGVCYYWLVDPDTTTVEEYRLEEGAYTLVSRATGNEPFKPEIFPGLAVDLSKVWA</sequence>
<accession>A0A1M4SAH0</accession>
<keyword evidence="2" id="KW-0540">Nuclease</keyword>
<dbReference type="AlphaFoldDB" id="A0A1M4SAH0"/>
<keyword evidence="2" id="KW-0255">Endonuclease</keyword>
<organism evidence="2 3">
    <name type="scientific">Desulfofundulus australicus DSM 11792</name>
    <dbReference type="NCBI Taxonomy" id="1121425"/>
    <lineage>
        <taxon>Bacteria</taxon>
        <taxon>Bacillati</taxon>
        <taxon>Bacillota</taxon>
        <taxon>Clostridia</taxon>
        <taxon>Eubacteriales</taxon>
        <taxon>Peptococcaceae</taxon>
        <taxon>Desulfofundulus</taxon>
    </lineage>
</organism>
<reference evidence="3" key="1">
    <citation type="submission" date="2016-11" db="EMBL/GenBank/DDBJ databases">
        <authorList>
            <person name="Varghese N."/>
            <person name="Submissions S."/>
        </authorList>
    </citation>
    <scope>NUCLEOTIDE SEQUENCE [LARGE SCALE GENOMIC DNA]</scope>
    <source>
        <strain evidence="3">DSM 11792</strain>
    </source>
</reference>
<keyword evidence="2" id="KW-0378">Hydrolase</keyword>
<dbReference type="SUPFAM" id="SSF52980">
    <property type="entry name" value="Restriction endonuclease-like"/>
    <property type="match status" value="1"/>
</dbReference>
<evidence type="ECO:0000313" key="3">
    <source>
        <dbReference type="Proteomes" id="UP000184196"/>
    </source>
</evidence>
<evidence type="ECO:0000259" key="1">
    <source>
        <dbReference type="Pfam" id="PF05685"/>
    </source>
</evidence>
<name>A0A1M4SAH0_9FIRM</name>
<proteinExistence type="predicted"/>
<keyword evidence="3" id="KW-1185">Reference proteome</keyword>
<dbReference type="OrthoDB" id="9798254at2"/>
<protein>
    <submittedName>
        <fullName evidence="2">Endonuclease, Uma2 family (Restriction endonuclease fold)</fullName>
    </submittedName>
</protein>
<dbReference type="CDD" id="cd06260">
    <property type="entry name" value="DUF820-like"/>
    <property type="match status" value="1"/>
</dbReference>
<dbReference type="InterPro" id="IPR012296">
    <property type="entry name" value="Nuclease_put_TT1808"/>
</dbReference>